<dbReference type="SUPFAM" id="SSF52047">
    <property type="entry name" value="RNI-like"/>
    <property type="match status" value="1"/>
</dbReference>
<dbReference type="Gene3D" id="3.80.10.10">
    <property type="entry name" value="Ribonuclease Inhibitor"/>
    <property type="match status" value="1"/>
</dbReference>
<gene>
    <name evidence="1" type="ORF">BFJ72_g15215</name>
</gene>
<dbReference type="Proteomes" id="UP000283569">
    <property type="component" value="Unassembled WGS sequence"/>
</dbReference>
<sequence>MFDSGIAHLIEGIDIDRPCNALTLTLSHHVSFGDFRVYFEPVGDTPHTYRIGTFLPPGLAEDVPVTRTFFLTEDKNIDPPSSRFLAVHRAIAHILHLSAAGDYIDDLLSDVEGFGIRSDGSTDLSRLLKLRFDDWAVGEIEDRRSMAEMACTSKRYYSLLSPILHKLIFVSATHWLHTHIVVRRLVLYLSYAQIKQIMKEPPYIFPNSLDLKALPPCANNVRQMIVGSIDPGQKRRVIIMRYLEEVMKNLHNLKVFEGHDFTASMSRSIAAQQNLKALYVSFSKILGFENDVLIPFTKIRNLQHLHVTGSYGFNGEKVLSKMLLNSLTTLESLEITAKWYWSGFMDNWEEDIKALNPKTWEQIPHFTSLKSLSLSLITFNRELRQNLVRAVDFLKLEELQVNHFGDRYRDVTKEHLDGPLKFFQSLEHLFKKTDKGNIHLRHLSLQISGFYREQRKVIEEGLQGIYRFISSFDTLIHLEIHDYNTYQSVEELNPGLLSPLRLSILKHRDLETLRFHYKDVLSGHEVPCFTAASVKILVDNLPKLRVLEFAPSGDNKDEMLQALSRAKNLATLIFNDEQTLYPRSDFPEDYHAMVVKSVIEGFMEHASCWEFIWEKHYKLSEFRIGSDAYAIASNLKRRKGYFKIGPMKVAKGDREVKFQDLRRGEQPLRDRSYYVPEEEWMNKVTNPGRRAQFC</sequence>
<organism evidence="1 2">
    <name type="scientific">Gibberella intermedia</name>
    <name type="common">Bulb rot disease fungus</name>
    <name type="synonym">Fusarium proliferatum</name>
    <dbReference type="NCBI Taxonomy" id="948311"/>
    <lineage>
        <taxon>Eukaryota</taxon>
        <taxon>Fungi</taxon>
        <taxon>Dikarya</taxon>
        <taxon>Ascomycota</taxon>
        <taxon>Pezizomycotina</taxon>
        <taxon>Sordariomycetes</taxon>
        <taxon>Hypocreomycetidae</taxon>
        <taxon>Hypocreales</taxon>
        <taxon>Nectriaceae</taxon>
        <taxon>Fusarium</taxon>
        <taxon>Fusarium fujikuroi species complex</taxon>
    </lineage>
</organism>
<evidence type="ECO:0000313" key="2">
    <source>
        <dbReference type="Proteomes" id="UP000283569"/>
    </source>
</evidence>
<reference evidence="1 2" key="1">
    <citation type="journal article" date="2018" name="Sci. Rep.">
        <title>Characterisation of pathogen-specific regions and novel effector candidates in Fusarium oxysporum f. sp. cepae.</title>
        <authorList>
            <person name="Armitage A.D."/>
            <person name="Taylor A."/>
            <person name="Sobczyk M.K."/>
            <person name="Baxter L."/>
            <person name="Greenfield B.P."/>
            <person name="Bates H.J."/>
            <person name="Wilson F."/>
            <person name="Jackson A.C."/>
            <person name="Ott S."/>
            <person name="Harrison R.J."/>
            <person name="Clarkson J.P."/>
        </authorList>
    </citation>
    <scope>NUCLEOTIDE SEQUENCE [LARGE SCALE GENOMIC DNA]</scope>
    <source>
        <strain evidence="1 2">Fp_A8</strain>
    </source>
</reference>
<dbReference type="EMBL" id="MRDB01000223">
    <property type="protein sequence ID" value="RKL18665.1"/>
    <property type="molecule type" value="Genomic_DNA"/>
</dbReference>
<name>A0A420RNX8_GIBIN</name>
<accession>A0A420RNX8</accession>
<evidence type="ECO:0000313" key="1">
    <source>
        <dbReference type="EMBL" id="RKL18665.1"/>
    </source>
</evidence>
<comment type="caution">
    <text evidence="1">The sequence shown here is derived from an EMBL/GenBank/DDBJ whole genome shotgun (WGS) entry which is preliminary data.</text>
</comment>
<dbReference type="AlphaFoldDB" id="A0A420RNX8"/>
<dbReference type="InterPro" id="IPR032675">
    <property type="entry name" value="LRR_dom_sf"/>
</dbReference>
<proteinExistence type="predicted"/>
<protein>
    <submittedName>
        <fullName evidence="1">Uncharacterized protein</fullName>
    </submittedName>
</protein>